<dbReference type="Pfam" id="PF13181">
    <property type="entry name" value="TPR_8"/>
    <property type="match status" value="1"/>
</dbReference>
<organism evidence="4 5">
    <name type="scientific">Rotaria magnacalcarata</name>
    <dbReference type="NCBI Taxonomy" id="392030"/>
    <lineage>
        <taxon>Eukaryota</taxon>
        <taxon>Metazoa</taxon>
        <taxon>Spiralia</taxon>
        <taxon>Gnathifera</taxon>
        <taxon>Rotifera</taxon>
        <taxon>Eurotatoria</taxon>
        <taxon>Bdelloidea</taxon>
        <taxon>Philodinida</taxon>
        <taxon>Philodinidae</taxon>
        <taxon>Rotaria</taxon>
    </lineage>
</organism>
<feature type="repeat" description="TPR" evidence="1">
    <location>
        <begin position="391"/>
        <end position="424"/>
    </location>
</feature>
<feature type="non-terminal residue" evidence="4">
    <location>
        <position position="430"/>
    </location>
</feature>
<dbReference type="Proteomes" id="UP000681720">
    <property type="component" value="Unassembled WGS sequence"/>
</dbReference>
<dbReference type="InterPro" id="IPR011990">
    <property type="entry name" value="TPR-like_helical_dom_sf"/>
</dbReference>
<dbReference type="EMBL" id="CAJOBJ010003378">
    <property type="protein sequence ID" value="CAF3963331.1"/>
    <property type="molecule type" value="Genomic_DNA"/>
</dbReference>
<evidence type="ECO:0000313" key="4">
    <source>
        <dbReference type="EMBL" id="CAF4022440.1"/>
    </source>
</evidence>
<comment type="caution">
    <text evidence="4">The sequence shown here is derived from an EMBL/GenBank/DDBJ whole genome shotgun (WGS) entry which is preliminary data.</text>
</comment>
<dbReference type="SUPFAM" id="SSF56399">
    <property type="entry name" value="ADP-ribosylation"/>
    <property type="match status" value="1"/>
</dbReference>
<feature type="non-terminal residue" evidence="4">
    <location>
        <position position="1"/>
    </location>
</feature>
<evidence type="ECO:0000313" key="2">
    <source>
        <dbReference type="EMBL" id="CAF3959963.1"/>
    </source>
</evidence>
<dbReference type="PROSITE" id="PS50005">
    <property type="entry name" value="TPR"/>
    <property type="match status" value="1"/>
</dbReference>
<dbReference type="Gene3D" id="1.25.40.10">
    <property type="entry name" value="Tetratricopeptide repeat domain"/>
    <property type="match status" value="1"/>
</dbReference>
<reference evidence="4" key="1">
    <citation type="submission" date="2021-02" db="EMBL/GenBank/DDBJ databases">
        <authorList>
            <person name="Nowell W R."/>
        </authorList>
    </citation>
    <scope>NUCLEOTIDE SEQUENCE</scope>
</reference>
<protein>
    <submittedName>
        <fullName evidence="4">Uncharacterized protein</fullName>
    </submittedName>
</protein>
<dbReference type="Gene3D" id="3.90.176.10">
    <property type="entry name" value="Toxin ADP-ribosyltransferase, Chain A, domain 1"/>
    <property type="match status" value="1"/>
</dbReference>
<evidence type="ECO:0000313" key="5">
    <source>
        <dbReference type="Proteomes" id="UP000676336"/>
    </source>
</evidence>
<dbReference type="Proteomes" id="UP000676336">
    <property type="component" value="Unassembled WGS sequence"/>
</dbReference>
<gene>
    <name evidence="2" type="ORF">BYL167_LOCUS11486</name>
    <name evidence="3" type="ORF">GIL414_LOCUS9748</name>
    <name evidence="4" type="ORF">SMN809_LOCUS13102</name>
</gene>
<dbReference type="EMBL" id="CAJOBH010003636">
    <property type="protein sequence ID" value="CAF3959963.1"/>
    <property type="molecule type" value="Genomic_DNA"/>
</dbReference>
<accession>A0A8S2NWK1</accession>
<dbReference type="InterPro" id="IPR019734">
    <property type="entry name" value="TPR_rpt"/>
</dbReference>
<keyword evidence="1" id="KW-0802">TPR repeat</keyword>
<evidence type="ECO:0000313" key="3">
    <source>
        <dbReference type="EMBL" id="CAF3963331.1"/>
    </source>
</evidence>
<dbReference type="EMBL" id="CAJOBI010005116">
    <property type="protein sequence ID" value="CAF4022440.1"/>
    <property type="molecule type" value="Genomic_DNA"/>
</dbReference>
<dbReference type="Proteomes" id="UP000681967">
    <property type="component" value="Unassembled WGS sequence"/>
</dbReference>
<evidence type="ECO:0000256" key="1">
    <source>
        <dbReference type="PROSITE-ProRule" id="PRU00339"/>
    </source>
</evidence>
<proteinExistence type="predicted"/>
<dbReference type="AlphaFoldDB" id="A0A8S2NWK1"/>
<dbReference type="SUPFAM" id="SSF48452">
    <property type="entry name" value="TPR-like"/>
    <property type="match status" value="1"/>
</dbReference>
<name>A0A8S2NWK1_9BILA</name>
<sequence>MTKAVATNNVSDVNYHENSFEIFSLIWLGINVDMKDYLGIQRKLRTIINHQKKFQDGEECRRYIETRSVQASIVLIVNDQLGIEFIPSIHELRQVLSIHVLCKTKSSEEWTRDFPKVKSVVTDLDEVFCNMRLDHQIQRKTEPLIISTFSTFDDAGKSTTGINGQFIFSQLLIDCILRINSNEMDKTELMSYCKNKSITFQTKPFGGIRNHQSKVPVKVYRSQLMSLAELEDLKQHIGSFISINSFLSTTKQRQVAIFYMGDRVNLTDSVQVLFEIEADHKVVTTKPFADISTISYFPSESEVLFMLGSIFCLDNIICGDDQMWVIHMTLSSDEEHALREVLTDMKNSNGNGETSLRSLGKLLWNMGMLDLADKYYRRFVNEISLNDPLRMTLFEELGNIASQKGDYDKSIEWHKKALDVQRKNEIDEII</sequence>